<name>A0A453NGM4_AEGTS</name>
<feature type="compositionally biased region" description="Basic and acidic residues" evidence="1">
    <location>
        <begin position="1"/>
        <end position="11"/>
    </location>
</feature>
<reference evidence="2" key="3">
    <citation type="journal article" date="2017" name="Nature">
        <title>Genome sequence of the progenitor of the wheat D genome Aegilops tauschii.</title>
        <authorList>
            <person name="Luo M.C."/>
            <person name="Gu Y.Q."/>
            <person name="Puiu D."/>
            <person name="Wang H."/>
            <person name="Twardziok S.O."/>
            <person name="Deal K.R."/>
            <person name="Huo N."/>
            <person name="Zhu T."/>
            <person name="Wang L."/>
            <person name="Wang Y."/>
            <person name="McGuire P.E."/>
            <person name="Liu S."/>
            <person name="Long H."/>
            <person name="Ramasamy R.K."/>
            <person name="Rodriguez J.C."/>
            <person name="Van S.L."/>
            <person name="Yuan L."/>
            <person name="Wang Z."/>
            <person name="Xia Z."/>
            <person name="Xiao L."/>
            <person name="Anderson O.D."/>
            <person name="Ouyang S."/>
            <person name="Liang Y."/>
            <person name="Zimin A.V."/>
            <person name="Pertea G."/>
            <person name="Qi P."/>
            <person name="Bennetzen J.L."/>
            <person name="Dai X."/>
            <person name="Dawson M.W."/>
            <person name="Muller H.G."/>
            <person name="Kugler K."/>
            <person name="Rivarola-Duarte L."/>
            <person name="Spannagl M."/>
            <person name="Mayer K.F.X."/>
            <person name="Lu F.H."/>
            <person name="Bevan M.W."/>
            <person name="Leroy P."/>
            <person name="Li P."/>
            <person name="You F.M."/>
            <person name="Sun Q."/>
            <person name="Liu Z."/>
            <person name="Lyons E."/>
            <person name="Wicker T."/>
            <person name="Salzberg S.L."/>
            <person name="Devos K.M."/>
            <person name="Dvorak J."/>
        </authorList>
    </citation>
    <scope>NUCLEOTIDE SEQUENCE [LARGE SCALE GENOMIC DNA]</scope>
    <source>
        <strain evidence="2">cv. AL8/78</strain>
    </source>
</reference>
<accession>A0A453NGM4</accession>
<feature type="region of interest" description="Disordered" evidence="1">
    <location>
        <begin position="1"/>
        <end position="31"/>
    </location>
</feature>
<dbReference type="AlphaFoldDB" id="A0A453NGM4"/>
<dbReference type="Gramene" id="AET6Gv20369900.19">
    <property type="protein sequence ID" value="AET6Gv20369900.19"/>
    <property type="gene ID" value="AET6Gv20369900"/>
</dbReference>
<keyword evidence="3" id="KW-1185">Reference proteome</keyword>
<reference evidence="3" key="2">
    <citation type="journal article" date="2017" name="Nat. Plants">
        <title>The Aegilops tauschii genome reveals multiple impacts of transposons.</title>
        <authorList>
            <person name="Zhao G."/>
            <person name="Zou C."/>
            <person name="Li K."/>
            <person name="Wang K."/>
            <person name="Li T."/>
            <person name="Gao L."/>
            <person name="Zhang X."/>
            <person name="Wang H."/>
            <person name="Yang Z."/>
            <person name="Liu X."/>
            <person name="Jiang W."/>
            <person name="Mao L."/>
            <person name="Kong X."/>
            <person name="Jiao Y."/>
            <person name="Jia J."/>
        </authorList>
    </citation>
    <scope>NUCLEOTIDE SEQUENCE [LARGE SCALE GENOMIC DNA]</scope>
    <source>
        <strain evidence="3">cv. AL8/78</strain>
    </source>
</reference>
<reference evidence="3" key="1">
    <citation type="journal article" date="2014" name="Science">
        <title>Ancient hybridizations among the ancestral genomes of bread wheat.</title>
        <authorList>
            <consortium name="International Wheat Genome Sequencing Consortium,"/>
            <person name="Marcussen T."/>
            <person name="Sandve S.R."/>
            <person name="Heier L."/>
            <person name="Spannagl M."/>
            <person name="Pfeifer M."/>
            <person name="Jakobsen K.S."/>
            <person name="Wulff B.B."/>
            <person name="Steuernagel B."/>
            <person name="Mayer K.F."/>
            <person name="Olsen O.A."/>
        </authorList>
    </citation>
    <scope>NUCLEOTIDE SEQUENCE [LARGE SCALE GENOMIC DNA]</scope>
    <source>
        <strain evidence="3">cv. AL8/78</strain>
    </source>
</reference>
<sequence length="31" mass="3681">LRLRQSRRERSIASSTPLLHNPSRRILSRSH</sequence>
<organism evidence="2 3">
    <name type="scientific">Aegilops tauschii subsp. strangulata</name>
    <name type="common">Goatgrass</name>
    <dbReference type="NCBI Taxonomy" id="200361"/>
    <lineage>
        <taxon>Eukaryota</taxon>
        <taxon>Viridiplantae</taxon>
        <taxon>Streptophyta</taxon>
        <taxon>Embryophyta</taxon>
        <taxon>Tracheophyta</taxon>
        <taxon>Spermatophyta</taxon>
        <taxon>Magnoliopsida</taxon>
        <taxon>Liliopsida</taxon>
        <taxon>Poales</taxon>
        <taxon>Poaceae</taxon>
        <taxon>BOP clade</taxon>
        <taxon>Pooideae</taxon>
        <taxon>Triticodae</taxon>
        <taxon>Triticeae</taxon>
        <taxon>Triticinae</taxon>
        <taxon>Aegilops</taxon>
    </lineage>
</organism>
<feature type="compositionally biased region" description="Basic residues" evidence="1">
    <location>
        <begin position="22"/>
        <end position="31"/>
    </location>
</feature>
<evidence type="ECO:0000313" key="3">
    <source>
        <dbReference type="Proteomes" id="UP000015105"/>
    </source>
</evidence>
<dbReference type="EnsemblPlants" id="AET6Gv20369900.19">
    <property type="protein sequence ID" value="AET6Gv20369900.19"/>
    <property type="gene ID" value="AET6Gv20369900"/>
</dbReference>
<reference evidence="2" key="4">
    <citation type="submission" date="2019-03" db="UniProtKB">
        <authorList>
            <consortium name="EnsemblPlants"/>
        </authorList>
    </citation>
    <scope>IDENTIFICATION</scope>
</reference>
<proteinExistence type="predicted"/>
<evidence type="ECO:0000256" key="1">
    <source>
        <dbReference type="SAM" id="MobiDB-lite"/>
    </source>
</evidence>
<evidence type="ECO:0000313" key="2">
    <source>
        <dbReference type="EnsemblPlants" id="AET6Gv20369900.19"/>
    </source>
</evidence>
<protein>
    <submittedName>
        <fullName evidence="2">Uncharacterized protein</fullName>
    </submittedName>
</protein>
<dbReference type="Proteomes" id="UP000015105">
    <property type="component" value="Chromosome 6D"/>
</dbReference>
<reference evidence="2" key="5">
    <citation type="journal article" date="2021" name="G3 (Bethesda)">
        <title>Aegilops tauschii genome assembly Aet v5.0 features greater sequence contiguity and improved annotation.</title>
        <authorList>
            <person name="Wang L."/>
            <person name="Zhu T."/>
            <person name="Rodriguez J.C."/>
            <person name="Deal K.R."/>
            <person name="Dubcovsky J."/>
            <person name="McGuire P.E."/>
            <person name="Lux T."/>
            <person name="Spannagl M."/>
            <person name="Mayer K.F.X."/>
            <person name="Baldrich P."/>
            <person name="Meyers B.C."/>
            <person name="Huo N."/>
            <person name="Gu Y.Q."/>
            <person name="Zhou H."/>
            <person name="Devos K.M."/>
            <person name="Bennetzen J.L."/>
            <person name="Unver T."/>
            <person name="Budak H."/>
            <person name="Gulick P.J."/>
            <person name="Galiba G."/>
            <person name="Kalapos B."/>
            <person name="Nelson D.R."/>
            <person name="Li P."/>
            <person name="You F.M."/>
            <person name="Luo M.C."/>
            <person name="Dvorak J."/>
        </authorList>
    </citation>
    <scope>NUCLEOTIDE SEQUENCE [LARGE SCALE GENOMIC DNA]</scope>
    <source>
        <strain evidence="2">cv. AL8/78</strain>
    </source>
</reference>